<accession>F4X0V2</accession>
<name>F4X0V2_ACREC</name>
<dbReference type="InParanoid" id="F4X0V2"/>
<gene>
    <name evidence="3" type="ORF">G5I_11896</name>
</gene>
<organism evidence="4">
    <name type="scientific">Acromyrmex echinatior</name>
    <name type="common">Panamanian leafcutter ant</name>
    <name type="synonym">Acromyrmex octospinosus echinatior</name>
    <dbReference type="NCBI Taxonomy" id="103372"/>
    <lineage>
        <taxon>Eukaryota</taxon>
        <taxon>Metazoa</taxon>
        <taxon>Ecdysozoa</taxon>
        <taxon>Arthropoda</taxon>
        <taxon>Hexapoda</taxon>
        <taxon>Insecta</taxon>
        <taxon>Pterygota</taxon>
        <taxon>Neoptera</taxon>
        <taxon>Endopterygota</taxon>
        <taxon>Hymenoptera</taxon>
        <taxon>Apocrita</taxon>
        <taxon>Aculeata</taxon>
        <taxon>Formicoidea</taxon>
        <taxon>Formicidae</taxon>
        <taxon>Myrmicinae</taxon>
        <taxon>Acromyrmex</taxon>
    </lineage>
</organism>
<proteinExistence type="predicted"/>
<keyword evidence="4" id="KW-1185">Reference proteome</keyword>
<evidence type="ECO:0000256" key="2">
    <source>
        <dbReference type="SAM" id="MobiDB-lite"/>
    </source>
</evidence>
<dbReference type="EMBL" id="GL888503">
    <property type="protein sequence ID" value="EGI59894.1"/>
    <property type="molecule type" value="Genomic_DNA"/>
</dbReference>
<keyword evidence="1" id="KW-0175">Coiled coil</keyword>
<evidence type="ECO:0000256" key="1">
    <source>
        <dbReference type="SAM" id="Coils"/>
    </source>
</evidence>
<dbReference type="OrthoDB" id="7557667at2759"/>
<evidence type="ECO:0000313" key="4">
    <source>
        <dbReference type="Proteomes" id="UP000007755"/>
    </source>
</evidence>
<protein>
    <submittedName>
        <fullName evidence="3">Uncharacterized protein</fullName>
    </submittedName>
</protein>
<feature type="coiled-coil region" evidence="1">
    <location>
        <begin position="201"/>
        <end position="261"/>
    </location>
</feature>
<dbReference type="AlphaFoldDB" id="F4X0V2"/>
<feature type="compositionally biased region" description="Polar residues" evidence="2">
    <location>
        <begin position="380"/>
        <end position="398"/>
    </location>
</feature>
<evidence type="ECO:0000313" key="3">
    <source>
        <dbReference type="EMBL" id="EGI59894.1"/>
    </source>
</evidence>
<reference evidence="3" key="1">
    <citation type="submission" date="2011-02" db="EMBL/GenBank/DDBJ databases">
        <title>The genome of the leaf-cutting ant Acromyrmex echinatior suggests key adaptations to social evolution and fungus farming.</title>
        <authorList>
            <person name="Nygaard S."/>
            <person name="Zhang G."/>
        </authorList>
    </citation>
    <scope>NUCLEOTIDE SEQUENCE</scope>
</reference>
<dbReference type="Proteomes" id="UP000007755">
    <property type="component" value="Unassembled WGS sequence"/>
</dbReference>
<sequence length="456" mass="53240">MAQQRPEDTVQFYKESELDAEGNQLFKCEFCRRDSKPDFIDHVYRMICHVYEVHGKIEIMEDPKYQSIAANFHLVHNEKSKSINGTCRDFNCKMKIKSKFGKALPFKNHSITHHTDDKKSFFAKAVEIDSGRKILNNYIIEDTEYAKCSFCRTQIPLEGLDSHTAEVLAALNRHFIPHIDDFFGILEVEVEELLFLDEASIQSELEEKKEMQLKVNEIKQNIDKEVKMKEPKRKTTTEADSEDLNTLLQRYRMKLNKEKEELCCEINGAHHFTYDANKLYCIRNHWEIHHGPKSMMYNDIKPKYRSINNLLLHYEITNGTLANCSECEYSENLEKDNELYYDNFKIMRDHWNQYHRPEQDIPSEGVPETQETPETESSEIRSTPTQSSATVENMPTQSSDDEAIPVSGETQSPLTVEPLSKQIRLDPDILINSNNYNTLDMPLLLRRINNLPKLMI</sequence>
<feature type="region of interest" description="Disordered" evidence="2">
    <location>
        <begin position="357"/>
        <end position="419"/>
    </location>
</feature>